<dbReference type="AlphaFoldDB" id="A0A1W5D9Y7"/>
<name>A0A1W5D9Y7_9LECA</name>
<organism evidence="1 2">
    <name type="scientific">Lasallia pustulata</name>
    <dbReference type="NCBI Taxonomy" id="136370"/>
    <lineage>
        <taxon>Eukaryota</taxon>
        <taxon>Fungi</taxon>
        <taxon>Dikarya</taxon>
        <taxon>Ascomycota</taxon>
        <taxon>Pezizomycotina</taxon>
        <taxon>Lecanoromycetes</taxon>
        <taxon>OSLEUM clade</taxon>
        <taxon>Umbilicariomycetidae</taxon>
        <taxon>Umbilicariales</taxon>
        <taxon>Umbilicariaceae</taxon>
        <taxon>Lasallia</taxon>
    </lineage>
</organism>
<dbReference type="Proteomes" id="UP000192927">
    <property type="component" value="Unassembled WGS sequence"/>
</dbReference>
<proteinExistence type="predicted"/>
<sequence>MYEELYQKQESIVKSGMDHYTIAQAIVHFPKLESSRLSVDGKVCPPSIYQRKAHQAGLVRTFGDYGSSPFAPGLRQALSVLPPGDIPREKAYRKLRIFHAGALSWKIFTARSTVVTAMCKGLQHLTDLKLIITTDRAEIPMCEEGLKTTLGLQKFVTGVPPLRKSYMRL</sequence>
<evidence type="ECO:0000313" key="1">
    <source>
        <dbReference type="EMBL" id="SLM39944.1"/>
    </source>
</evidence>
<dbReference type="EMBL" id="FWEW01003604">
    <property type="protein sequence ID" value="SLM39944.1"/>
    <property type="molecule type" value="Genomic_DNA"/>
</dbReference>
<reference evidence="2" key="1">
    <citation type="submission" date="2017-03" db="EMBL/GenBank/DDBJ databases">
        <authorList>
            <person name="Sharma R."/>
            <person name="Thines M."/>
        </authorList>
    </citation>
    <scope>NUCLEOTIDE SEQUENCE [LARGE SCALE GENOMIC DNA]</scope>
</reference>
<keyword evidence="2" id="KW-1185">Reference proteome</keyword>
<protein>
    <submittedName>
        <fullName evidence="1">Uncharacterized protein</fullName>
    </submittedName>
</protein>
<accession>A0A1W5D9Y7</accession>
<evidence type="ECO:0000313" key="2">
    <source>
        <dbReference type="Proteomes" id="UP000192927"/>
    </source>
</evidence>